<name>A0AAN6Q1Q8_9PEZI</name>
<evidence type="ECO:0000313" key="1">
    <source>
        <dbReference type="EMBL" id="KAK4101151.1"/>
    </source>
</evidence>
<comment type="caution">
    <text evidence="1">The sequence shown here is derived from an EMBL/GenBank/DDBJ whole genome shotgun (WGS) entry which is preliminary data.</text>
</comment>
<organism evidence="1 2">
    <name type="scientific">Parathielavia hyrcaniae</name>
    <dbReference type="NCBI Taxonomy" id="113614"/>
    <lineage>
        <taxon>Eukaryota</taxon>
        <taxon>Fungi</taxon>
        <taxon>Dikarya</taxon>
        <taxon>Ascomycota</taxon>
        <taxon>Pezizomycotina</taxon>
        <taxon>Sordariomycetes</taxon>
        <taxon>Sordariomycetidae</taxon>
        <taxon>Sordariales</taxon>
        <taxon>Chaetomiaceae</taxon>
        <taxon>Parathielavia</taxon>
    </lineage>
</organism>
<reference evidence="1" key="1">
    <citation type="journal article" date="2023" name="Mol. Phylogenet. Evol.">
        <title>Genome-scale phylogeny and comparative genomics of the fungal order Sordariales.</title>
        <authorList>
            <person name="Hensen N."/>
            <person name="Bonometti L."/>
            <person name="Westerberg I."/>
            <person name="Brannstrom I.O."/>
            <person name="Guillou S."/>
            <person name="Cros-Aarteil S."/>
            <person name="Calhoun S."/>
            <person name="Haridas S."/>
            <person name="Kuo A."/>
            <person name="Mondo S."/>
            <person name="Pangilinan J."/>
            <person name="Riley R."/>
            <person name="LaButti K."/>
            <person name="Andreopoulos B."/>
            <person name="Lipzen A."/>
            <person name="Chen C."/>
            <person name="Yan M."/>
            <person name="Daum C."/>
            <person name="Ng V."/>
            <person name="Clum A."/>
            <person name="Steindorff A."/>
            <person name="Ohm R.A."/>
            <person name="Martin F."/>
            <person name="Silar P."/>
            <person name="Natvig D.O."/>
            <person name="Lalanne C."/>
            <person name="Gautier V."/>
            <person name="Ament-Velasquez S.L."/>
            <person name="Kruys A."/>
            <person name="Hutchinson M.I."/>
            <person name="Powell A.J."/>
            <person name="Barry K."/>
            <person name="Miller A.N."/>
            <person name="Grigoriev I.V."/>
            <person name="Debuchy R."/>
            <person name="Gladieux P."/>
            <person name="Hiltunen Thoren M."/>
            <person name="Johannesson H."/>
        </authorList>
    </citation>
    <scope>NUCLEOTIDE SEQUENCE</scope>
    <source>
        <strain evidence="1">CBS 757.83</strain>
    </source>
</reference>
<accession>A0AAN6Q1Q8</accession>
<gene>
    <name evidence="1" type="ORF">N658DRAFT_66626</name>
</gene>
<reference evidence="1" key="2">
    <citation type="submission" date="2023-05" db="EMBL/GenBank/DDBJ databases">
        <authorList>
            <consortium name="Lawrence Berkeley National Laboratory"/>
            <person name="Steindorff A."/>
            <person name="Hensen N."/>
            <person name="Bonometti L."/>
            <person name="Westerberg I."/>
            <person name="Brannstrom I.O."/>
            <person name="Guillou S."/>
            <person name="Cros-Aarteil S."/>
            <person name="Calhoun S."/>
            <person name="Haridas S."/>
            <person name="Kuo A."/>
            <person name="Mondo S."/>
            <person name="Pangilinan J."/>
            <person name="Riley R."/>
            <person name="Labutti K."/>
            <person name="Andreopoulos B."/>
            <person name="Lipzen A."/>
            <person name="Chen C."/>
            <person name="Yanf M."/>
            <person name="Daum C."/>
            <person name="Ng V."/>
            <person name="Clum A."/>
            <person name="Ohm R."/>
            <person name="Martin F."/>
            <person name="Silar P."/>
            <person name="Natvig D."/>
            <person name="Lalanne C."/>
            <person name="Gautier V."/>
            <person name="Ament-Velasquez S.L."/>
            <person name="Kruys A."/>
            <person name="Hutchinson M.I."/>
            <person name="Powell A.J."/>
            <person name="Barry K."/>
            <person name="Miller A.N."/>
            <person name="Grigoriev I.V."/>
            <person name="Debuchy R."/>
            <person name="Gladieux P."/>
            <person name="Thoren M.H."/>
            <person name="Johannesson H."/>
        </authorList>
    </citation>
    <scope>NUCLEOTIDE SEQUENCE</scope>
    <source>
        <strain evidence="1">CBS 757.83</strain>
    </source>
</reference>
<proteinExistence type="predicted"/>
<evidence type="ECO:0000313" key="2">
    <source>
        <dbReference type="Proteomes" id="UP001305647"/>
    </source>
</evidence>
<sequence>MALRQPALLLFAFVRLAPHRLPAASLILAEWLLPLGPPFVLFLGFPNASQQSSLFWLWKQKSTSLVFVIAFTADQLAIH</sequence>
<protein>
    <submittedName>
        <fullName evidence="1">Uncharacterized protein</fullName>
    </submittedName>
</protein>
<dbReference type="AlphaFoldDB" id="A0AAN6Q1Q8"/>
<dbReference type="Proteomes" id="UP001305647">
    <property type="component" value="Unassembled WGS sequence"/>
</dbReference>
<keyword evidence="2" id="KW-1185">Reference proteome</keyword>
<dbReference type="EMBL" id="MU863636">
    <property type="protein sequence ID" value="KAK4101151.1"/>
    <property type="molecule type" value="Genomic_DNA"/>
</dbReference>